<keyword evidence="3 6" id="KW-0812">Transmembrane</keyword>
<feature type="transmembrane region" description="Helical" evidence="6">
    <location>
        <begin position="7"/>
        <end position="27"/>
    </location>
</feature>
<feature type="transmembrane region" description="Helical" evidence="6">
    <location>
        <begin position="331"/>
        <end position="350"/>
    </location>
</feature>
<feature type="transmembrane region" description="Helical" evidence="6">
    <location>
        <begin position="356"/>
        <end position="381"/>
    </location>
</feature>
<proteinExistence type="predicted"/>
<keyword evidence="5 6" id="KW-0472">Membrane</keyword>
<feature type="transmembrane region" description="Helical" evidence="6">
    <location>
        <begin position="120"/>
        <end position="144"/>
    </location>
</feature>
<dbReference type="EMBL" id="VULY01000018">
    <property type="protein sequence ID" value="MSR94256.1"/>
    <property type="molecule type" value="Genomic_DNA"/>
</dbReference>
<feature type="transmembrane region" description="Helical" evidence="6">
    <location>
        <begin position="396"/>
        <end position="415"/>
    </location>
</feature>
<sequence length="466" mass="49805">MEQKRKLGFWSIVLLTINSIIGTGIFLSPGGVAKQSGALAPFIYVCAAVFAIMLALTFASASKYTRESGAAYAYVRTAFGDNTGLYVGITRFVSASIAWGVMATGAVGTAFQILGYQSDAITFGMRTIGFIVLMVVLFIINVLGTKIFEWVSNLSTIGKCVALVFAILAGIVIAVKTGNHMGEITALVNDAGEKVVPPMTTAGFVTALVAAFYAFTGFESVASGAGDMEKPEKNLPRAIPVAIGIVAAIYFGIILTAMLIDPVAMVTSSSVVVLADVFKSTVIRNVIVIGAFVSMFGINVASSFHTPRLLEAMALRKQVPDVFAKRNSKDIPVNAFIITVLFAIVIPMAFSYDMKGIMIISTIARFVQFVLVPVAVIMFFYGKTKNPTLEGAKKNFATDVVVSVISLILTALLLFKFDWKGSFSTTAETGTSLNMFAIVAMLIGYVIIPVLVYFYAKAHTDKKIAQ</sequence>
<comment type="caution">
    <text evidence="7">The sequence shown here is derived from an EMBL/GenBank/DDBJ whole genome shotgun (WGS) entry which is preliminary data.</text>
</comment>
<accession>A0A6N7V2Y0</accession>
<evidence type="ECO:0000313" key="8">
    <source>
        <dbReference type="EMBL" id="MSR94860.1"/>
    </source>
</evidence>
<organism evidence="7 9">
    <name type="scientific">Suipraeoptans intestinalis</name>
    <dbReference type="NCBI Taxonomy" id="2606628"/>
    <lineage>
        <taxon>Bacteria</taxon>
        <taxon>Bacillati</taxon>
        <taxon>Bacillota</taxon>
        <taxon>Clostridia</taxon>
        <taxon>Lachnospirales</taxon>
        <taxon>Lachnospiraceae</taxon>
        <taxon>Suipraeoptans</taxon>
    </lineage>
</organism>
<feature type="transmembrane region" description="Helical" evidence="6">
    <location>
        <begin position="195"/>
        <end position="218"/>
    </location>
</feature>
<dbReference type="PANTHER" id="PTHR42770:SF18">
    <property type="entry name" value="ARGININE_AGMATINE ANTIPORTER"/>
    <property type="match status" value="1"/>
</dbReference>
<dbReference type="GO" id="GO:0005886">
    <property type="term" value="C:plasma membrane"/>
    <property type="evidence" value="ECO:0007669"/>
    <property type="project" value="UniProtKB-SubCell"/>
</dbReference>
<keyword evidence="9" id="KW-1185">Reference proteome</keyword>
<evidence type="ECO:0000313" key="9">
    <source>
        <dbReference type="Proteomes" id="UP000434409"/>
    </source>
</evidence>
<dbReference type="EMBL" id="VULY01000024">
    <property type="protein sequence ID" value="MSR94860.1"/>
    <property type="molecule type" value="Genomic_DNA"/>
</dbReference>
<dbReference type="PANTHER" id="PTHR42770">
    <property type="entry name" value="AMINO ACID TRANSPORTER-RELATED"/>
    <property type="match status" value="1"/>
</dbReference>
<keyword evidence="2" id="KW-1003">Cell membrane</keyword>
<comment type="subcellular location">
    <subcellularLocation>
        <location evidence="1">Cell membrane</location>
        <topology evidence="1">Multi-pass membrane protein</topology>
    </subcellularLocation>
</comment>
<feature type="transmembrane region" description="Helical" evidence="6">
    <location>
        <begin position="39"/>
        <end position="59"/>
    </location>
</feature>
<reference evidence="7 9" key="1">
    <citation type="submission" date="2019-08" db="EMBL/GenBank/DDBJ databases">
        <title>In-depth cultivation of the pig gut microbiome towards novel bacterial diversity and tailored functional studies.</title>
        <authorList>
            <person name="Wylensek D."/>
            <person name="Hitch T.C.A."/>
            <person name="Clavel T."/>
        </authorList>
    </citation>
    <scope>NUCLEOTIDE SEQUENCE [LARGE SCALE GENOMIC DNA]</scope>
    <source>
        <strain evidence="7 9">68-1-5</strain>
    </source>
</reference>
<dbReference type="InterPro" id="IPR002293">
    <property type="entry name" value="AA/rel_permease1"/>
</dbReference>
<feature type="transmembrane region" description="Helical" evidence="6">
    <location>
        <begin position="435"/>
        <end position="456"/>
    </location>
</feature>
<protein>
    <submittedName>
        <fullName evidence="7">APC family permease</fullName>
    </submittedName>
</protein>
<gene>
    <name evidence="7" type="ORF">FYJ34_08295</name>
    <name evidence="8" type="ORF">FYJ34_11530</name>
</gene>
<dbReference type="InterPro" id="IPR050367">
    <property type="entry name" value="APC_superfamily"/>
</dbReference>
<dbReference type="RefSeq" id="WP_154477779.1">
    <property type="nucleotide sequence ID" value="NZ_VULY01000018.1"/>
</dbReference>
<dbReference type="Proteomes" id="UP000434409">
    <property type="component" value="Unassembled WGS sequence"/>
</dbReference>
<feature type="transmembrane region" description="Helical" evidence="6">
    <location>
        <begin position="239"/>
        <end position="260"/>
    </location>
</feature>
<feature type="transmembrane region" description="Helical" evidence="6">
    <location>
        <begin position="286"/>
        <end position="310"/>
    </location>
</feature>
<name>A0A6N7V2Y0_9FIRM</name>
<evidence type="ECO:0000256" key="3">
    <source>
        <dbReference type="ARBA" id="ARBA00022692"/>
    </source>
</evidence>
<dbReference type="GO" id="GO:0022857">
    <property type="term" value="F:transmembrane transporter activity"/>
    <property type="evidence" value="ECO:0007669"/>
    <property type="project" value="InterPro"/>
</dbReference>
<feature type="transmembrane region" description="Helical" evidence="6">
    <location>
        <begin position="92"/>
        <end position="114"/>
    </location>
</feature>
<evidence type="ECO:0000256" key="4">
    <source>
        <dbReference type="ARBA" id="ARBA00022989"/>
    </source>
</evidence>
<evidence type="ECO:0000256" key="1">
    <source>
        <dbReference type="ARBA" id="ARBA00004651"/>
    </source>
</evidence>
<keyword evidence="4 6" id="KW-1133">Transmembrane helix</keyword>
<evidence type="ECO:0000256" key="5">
    <source>
        <dbReference type="ARBA" id="ARBA00023136"/>
    </source>
</evidence>
<dbReference type="AlphaFoldDB" id="A0A6N7V2Y0"/>
<feature type="transmembrane region" description="Helical" evidence="6">
    <location>
        <begin position="156"/>
        <end position="175"/>
    </location>
</feature>
<dbReference type="Pfam" id="PF13520">
    <property type="entry name" value="AA_permease_2"/>
    <property type="match status" value="1"/>
</dbReference>
<evidence type="ECO:0000256" key="6">
    <source>
        <dbReference type="SAM" id="Phobius"/>
    </source>
</evidence>
<evidence type="ECO:0000256" key="2">
    <source>
        <dbReference type="ARBA" id="ARBA00022475"/>
    </source>
</evidence>
<evidence type="ECO:0000313" key="7">
    <source>
        <dbReference type="EMBL" id="MSR94256.1"/>
    </source>
</evidence>
<dbReference type="PIRSF" id="PIRSF006060">
    <property type="entry name" value="AA_transporter"/>
    <property type="match status" value="1"/>
</dbReference>
<dbReference type="Gene3D" id="1.20.1740.10">
    <property type="entry name" value="Amino acid/polyamine transporter I"/>
    <property type="match status" value="1"/>
</dbReference>